<dbReference type="InterPro" id="IPR008822">
    <property type="entry name" value="Endonuclease_RusA-like"/>
</dbReference>
<dbReference type="GO" id="GO:0006281">
    <property type="term" value="P:DNA repair"/>
    <property type="evidence" value="ECO:0007669"/>
    <property type="project" value="InterPro"/>
</dbReference>
<evidence type="ECO:0000313" key="2">
    <source>
        <dbReference type="Proteomes" id="UP000199377"/>
    </source>
</evidence>
<dbReference type="EMBL" id="FOQH01000010">
    <property type="protein sequence ID" value="SFI83653.1"/>
    <property type="molecule type" value="Genomic_DNA"/>
</dbReference>
<dbReference type="Gene3D" id="3.30.1330.70">
    <property type="entry name" value="Holliday junction resolvase RusA"/>
    <property type="match status" value="1"/>
</dbReference>
<organism evidence="1 2">
    <name type="scientific">Albimonas pacifica</name>
    <dbReference type="NCBI Taxonomy" id="1114924"/>
    <lineage>
        <taxon>Bacteria</taxon>
        <taxon>Pseudomonadati</taxon>
        <taxon>Pseudomonadota</taxon>
        <taxon>Alphaproteobacteria</taxon>
        <taxon>Rhodobacterales</taxon>
        <taxon>Paracoccaceae</taxon>
        <taxon>Albimonas</taxon>
    </lineage>
</organism>
<dbReference type="GO" id="GO:0006310">
    <property type="term" value="P:DNA recombination"/>
    <property type="evidence" value="ECO:0007669"/>
    <property type="project" value="InterPro"/>
</dbReference>
<accession>A0A1I3LFX2</accession>
<sequence length="168" mass="17995">MTRYAFEIPGKPMGKGRPRFGGGRTYTPAATLNAEQWVKHHALQAGVTPIEGPVLLDITAVAAIPKSWTKKRRAEALATGWDTRKPDADNIAKLIADSLNGIAWADDAQVARCVIDKRLSAEGSEKVVVIVRALNSALPPDFTADVVRDVSAKNGWTAEHPVDASGDT</sequence>
<dbReference type="Pfam" id="PF05866">
    <property type="entry name" value="RusA"/>
    <property type="match status" value="1"/>
</dbReference>
<dbReference type="SUPFAM" id="SSF103084">
    <property type="entry name" value="Holliday junction resolvase RusA"/>
    <property type="match status" value="1"/>
</dbReference>
<protein>
    <submittedName>
        <fullName evidence="1">Holliday junction resolvase RusA (Prophage-encoded endonuclease)</fullName>
    </submittedName>
</protein>
<keyword evidence="2" id="KW-1185">Reference proteome</keyword>
<dbReference type="AlphaFoldDB" id="A0A1I3LFX2"/>
<keyword evidence="1" id="KW-0540">Nuclease</keyword>
<dbReference type="InterPro" id="IPR036614">
    <property type="entry name" value="RusA-like_sf"/>
</dbReference>
<keyword evidence="1" id="KW-0378">Hydrolase</keyword>
<evidence type="ECO:0000313" key="1">
    <source>
        <dbReference type="EMBL" id="SFI83653.1"/>
    </source>
</evidence>
<dbReference type="OrthoDB" id="5114842at2"/>
<dbReference type="GO" id="GO:0004519">
    <property type="term" value="F:endonuclease activity"/>
    <property type="evidence" value="ECO:0007669"/>
    <property type="project" value="UniProtKB-KW"/>
</dbReference>
<dbReference type="RefSeq" id="WP_092863015.1">
    <property type="nucleotide sequence ID" value="NZ_FOQH01000010.1"/>
</dbReference>
<reference evidence="1 2" key="1">
    <citation type="submission" date="2016-10" db="EMBL/GenBank/DDBJ databases">
        <authorList>
            <person name="de Groot N.N."/>
        </authorList>
    </citation>
    <scope>NUCLEOTIDE SEQUENCE [LARGE SCALE GENOMIC DNA]</scope>
    <source>
        <strain evidence="1 2">CGMCC 1.11030</strain>
    </source>
</reference>
<dbReference type="Proteomes" id="UP000199377">
    <property type="component" value="Unassembled WGS sequence"/>
</dbReference>
<keyword evidence="1" id="KW-0255">Endonuclease</keyword>
<proteinExistence type="predicted"/>
<name>A0A1I3LFX2_9RHOB</name>
<dbReference type="GO" id="GO:0000287">
    <property type="term" value="F:magnesium ion binding"/>
    <property type="evidence" value="ECO:0007669"/>
    <property type="project" value="InterPro"/>
</dbReference>
<gene>
    <name evidence="1" type="ORF">SAMN05216258_1107</name>
</gene>
<dbReference type="STRING" id="1114924.SAMN05216258_1107"/>